<gene>
    <name evidence="2" type="ORF">KUF71_010963</name>
</gene>
<sequence>MGLSSDEDNDDGSATPPRNKKAKASKTAHRAQKFRSEWKHNTKLFGDNVSAWLDSDADKFKARCKWCHSSFTANTSTIEKHAKTTKHTGEEEKRKSNLSIATFATRVEEPNLKQKIAVKRAEIKLAGCFAAHNISMKFMDHLTPVLKSAFPDSDILKGVEMKRTKCTGVITNVIGSVHKDDLTETLRKVKFSVLTDESTHFNCKTAAVAVRFFDKTVGPHGRIVSKFWDLSDVFPKGNFEAARQGANSDRLFHLLMGAFEKRNIPDENFVGFASDGASVMLGANNSVMTRLQERFPGIIIMRCVCHSLHLAGKDASKCLPRALEDLARNTHNFFKHSSKKVAQFAEFQQYLEVSEHKMLLLSLTRWLCLRENVDRILEQWEPLRLYLTEARFEDNTHATELLFQWLHDPVMKAYYLFLSWVLPKISTMNAYFQQSKVVVTNLHDKMAENYRELLQSFMKPIYLSVDSSGRTEPQPAGHALSPCKPLPRVSEQLKDPRISPQQAEEFKKRCKDYMVTLCNGIRSRFNFGDPLLRALPLLTPKVATKFDARPYSNSIAPFADLVPRAKPADPHTLQQLDDQWRRLPLDPDIPRDVLEEELVDVFWARIGKLTDSDGALRYGVLAGFVLAVLSLPHSNADVERIFSKITIMRNKLRNRLITRTVEGLCLASECVKGSSNCCESFEPSKKMMDSMTATVIYGSKKQSSDADKERGDGQGIGAGAGNVASAEADNDDEDVDDLWNDDEPWFTT</sequence>
<reference evidence="2" key="2">
    <citation type="journal article" date="2023" name="BMC Genomics">
        <title>Pest status, molecular evolution, and epigenetic factors derived from the genome assembly of Frankliniella fusca, a thysanopteran phytovirus vector.</title>
        <authorList>
            <person name="Catto M.A."/>
            <person name="Labadie P.E."/>
            <person name="Jacobson A.L."/>
            <person name="Kennedy G.G."/>
            <person name="Srinivasan R."/>
            <person name="Hunt B.G."/>
        </authorList>
    </citation>
    <scope>NUCLEOTIDE SEQUENCE</scope>
    <source>
        <strain evidence="2">PL_HMW_Pooled</strain>
    </source>
</reference>
<organism evidence="2 3">
    <name type="scientific">Frankliniella fusca</name>
    <dbReference type="NCBI Taxonomy" id="407009"/>
    <lineage>
        <taxon>Eukaryota</taxon>
        <taxon>Metazoa</taxon>
        <taxon>Ecdysozoa</taxon>
        <taxon>Arthropoda</taxon>
        <taxon>Hexapoda</taxon>
        <taxon>Insecta</taxon>
        <taxon>Pterygota</taxon>
        <taxon>Neoptera</taxon>
        <taxon>Paraneoptera</taxon>
        <taxon>Thysanoptera</taxon>
        <taxon>Terebrantia</taxon>
        <taxon>Thripoidea</taxon>
        <taxon>Thripidae</taxon>
        <taxon>Frankliniella</taxon>
    </lineage>
</organism>
<feature type="region of interest" description="Disordered" evidence="1">
    <location>
        <begin position="1"/>
        <end position="33"/>
    </location>
</feature>
<proteinExistence type="predicted"/>
<accession>A0AAE1LKV2</accession>
<dbReference type="Proteomes" id="UP001219518">
    <property type="component" value="Unassembled WGS sequence"/>
</dbReference>
<dbReference type="PANTHER" id="PTHR37162">
    <property type="entry name" value="HAT FAMILY DIMERISATION DOMAINCONTAINING PROTEIN-RELATED"/>
    <property type="match status" value="1"/>
</dbReference>
<reference evidence="2" key="1">
    <citation type="submission" date="2021-07" db="EMBL/GenBank/DDBJ databases">
        <authorList>
            <person name="Catto M.A."/>
            <person name="Jacobson A."/>
            <person name="Kennedy G."/>
            <person name="Labadie P."/>
            <person name="Hunt B.G."/>
            <person name="Srinivasan R."/>
        </authorList>
    </citation>
    <scope>NUCLEOTIDE SEQUENCE</scope>
    <source>
        <strain evidence="2">PL_HMW_Pooled</strain>
        <tissue evidence="2">Head</tissue>
    </source>
</reference>
<comment type="caution">
    <text evidence="2">The sequence shown here is derived from an EMBL/GenBank/DDBJ whole genome shotgun (WGS) entry which is preliminary data.</text>
</comment>
<name>A0AAE1LKV2_9NEOP</name>
<feature type="compositionally biased region" description="Basic residues" evidence="1">
    <location>
        <begin position="18"/>
        <end position="33"/>
    </location>
</feature>
<dbReference type="PANTHER" id="PTHR37162:SF1">
    <property type="entry name" value="BED-TYPE DOMAIN-CONTAINING PROTEIN"/>
    <property type="match status" value="1"/>
</dbReference>
<evidence type="ECO:0000256" key="1">
    <source>
        <dbReference type="SAM" id="MobiDB-lite"/>
    </source>
</evidence>
<dbReference type="EMBL" id="JAHWGI010001053">
    <property type="protein sequence ID" value="KAK3921787.1"/>
    <property type="molecule type" value="Genomic_DNA"/>
</dbReference>
<evidence type="ECO:0000313" key="2">
    <source>
        <dbReference type="EMBL" id="KAK3921787.1"/>
    </source>
</evidence>
<feature type="compositionally biased region" description="Acidic residues" evidence="1">
    <location>
        <begin position="728"/>
        <end position="748"/>
    </location>
</feature>
<keyword evidence="3" id="KW-1185">Reference proteome</keyword>
<dbReference type="InterPro" id="IPR012337">
    <property type="entry name" value="RNaseH-like_sf"/>
</dbReference>
<feature type="compositionally biased region" description="Basic and acidic residues" evidence="1">
    <location>
        <begin position="702"/>
        <end position="712"/>
    </location>
</feature>
<protein>
    <submittedName>
        <fullName evidence="2">Zinc finger protein 862</fullName>
    </submittedName>
</protein>
<dbReference type="AlphaFoldDB" id="A0AAE1LKV2"/>
<evidence type="ECO:0000313" key="3">
    <source>
        <dbReference type="Proteomes" id="UP001219518"/>
    </source>
</evidence>
<dbReference type="SUPFAM" id="SSF53098">
    <property type="entry name" value="Ribonuclease H-like"/>
    <property type="match status" value="1"/>
</dbReference>
<feature type="region of interest" description="Disordered" evidence="1">
    <location>
        <begin position="699"/>
        <end position="748"/>
    </location>
</feature>
<feature type="compositionally biased region" description="Acidic residues" evidence="1">
    <location>
        <begin position="1"/>
        <end position="11"/>
    </location>
</feature>